<evidence type="ECO:0000313" key="12">
    <source>
        <dbReference type="Proteomes" id="UP001219901"/>
    </source>
</evidence>
<organism evidence="11 12">
    <name type="scientific">Candidatus Lucifugimonas marina</name>
    <dbReference type="NCBI Taxonomy" id="3038979"/>
    <lineage>
        <taxon>Bacteria</taxon>
        <taxon>Bacillati</taxon>
        <taxon>Chloroflexota</taxon>
        <taxon>Dehalococcoidia</taxon>
        <taxon>SAR202 cluster</taxon>
        <taxon>Candidatus Lucifugimonadales</taxon>
        <taxon>Candidatus Lucifugimonadaceae</taxon>
        <taxon>Candidatus Lucifugimonas</taxon>
    </lineage>
</organism>
<dbReference type="PANTHER" id="PTHR11638:SF18">
    <property type="entry name" value="HEAT SHOCK PROTEIN 104"/>
    <property type="match status" value="1"/>
</dbReference>
<dbReference type="InterPro" id="IPR028299">
    <property type="entry name" value="ClpA/B_CS2"/>
</dbReference>
<dbReference type="SMART" id="SM00382">
    <property type="entry name" value="AAA"/>
    <property type="match status" value="2"/>
</dbReference>
<keyword evidence="2 6" id="KW-0547">Nucleotide-binding</keyword>
<comment type="similarity">
    <text evidence="6">Belongs to the ClpA/ClpB family.</text>
</comment>
<dbReference type="InterPro" id="IPR041546">
    <property type="entry name" value="ClpA/ClpB_AAA_lid"/>
</dbReference>
<dbReference type="GO" id="GO:0005737">
    <property type="term" value="C:cytoplasm"/>
    <property type="evidence" value="ECO:0007669"/>
    <property type="project" value="TreeGrafter"/>
</dbReference>
<dbReference type="GO" id="GO:0034605">
    <property type="term" value="P:cellular response to heat"/>
    <property type="evidence" value="ECO:0007669"/>
    <property type="project" value="TreeGrafter"/>
</dbReference>
<dbReference type="Pfam" id="PF02861">
    <property type="entry name" value="Clp_N"/>
    <property type="match status" value="1"/>
</dbReference>
<dbReference type="PROSITE" id="PS51903">
    <property type="entry name" value="CLP_R"/>
    <property type="match status" value="1"/>
</dbReference>
<evidence type="ECO:0000256" key="8">
    <source>
        <dbReference type="SAM" id="MobiDB-lite"/>
    </source>
</evidence>
<dbReference type="CDD" id="cd00009">
    <property type="entry name" value="AAA"/>
    <property type="match status" value="1"/>
</dbReference>
<evidence type="ECO:0000256" key="1">
    <source>
        <dbReference type="ARBA" id="ARBA00022737"/>
    </source>
</evidence>
<dbReference type="Proteomes" id="UP001219901">
    <property type="component" value="Chromosome"/>
</dbReference>
<evidence type="ECO:0000256" key="3">
    <source>
        <dbReference type="ARBA" id="ARBA00022840"/>
    </source>
</evidence>
<dbReference type="GO" id="GO:0005524">
    <property type="term" value="F:ATP binding"/>
    <property type="evidence" value="ECO:0007669"/>
    <property type="project" value="UniProtKB-KW"/>
</dbReference>
<dbReference type="InterPro" id="IPR001270">
    <property type="entry name" value="ClpA/B"/>
</dbReference>
<keyword evidence="7" id="KW-0175">Coiled coil</keyword>
<dbReference type="Proteomes" id="UP001321249">
    <property type="component" value="Unassembled WGS sequence"/>
</dbReference>
<dbReference type="PROSITE" id="PS00871">
    <property type="entry name" value="CLPAB_2"/>
    <property type="match status" value="1"/>
</dbReference>
<reference evidence="11" key="2">
    <citation type="journal article" date="2023" name="Nat. Commun.">
        <title>Cultivation of marine bacteria of the SAR202 clade.</title>
        <authorList>
            <person name="Lim Y."/>
            <person name="Seo J.H."/>
            <person name="Giovannoni S.J."/>
            <person name="Kang I."/>
            <person name="Cho J.C."/>
        </authorList>
    </citation>
    <scope>NUCLEOTIDE SEQUENCE</scope>
    <source>
        <strain evidence="11">JH1073</strain>
    </source>
</reference>
<accession>A0AAJ6CUP8</accession>
<dbReference type="Pfam" id="PF00004">
    <property type="entry name" value="AAA"/>
    <property type="match status" value="1"/>
</dbReference>
<reference evidence="12 13" key="1">
    <citation type="submission" date="2019-11" db="EMBL/GenBank/DDBJ databases">
        <authorList>
            <person name="Cho J.-C."/>
        </authorList>
    </citation>
    <scope>NUCLEOTIDE SEQUENCE [LARGE SCALE GENOMIC DNA]</scope>
    <source>
        <strain evidence="11 12">JH1073</strain>
        <strain evidence="10 13">JH702</strain>
    </source>
</reference>
<dbReference type="InterPro" id="IPR019489">
    <property type="entry name" value="Clp_ATPase_C"/>
</dbReference>
<evidence type="ECO:0000259" key="9">
    <source>
        <dbReference type="PROSITE" id="PS51903"/>
    </source>
</evidence>
<dbReference type="InterPro" id="IPR027417">
    <property type="entry name" value="P-loop_NTPase"/>
</dbReference>
<dbReference type="Gene3D" id="1.10.1780.10">
    <property type="entry name" value="Clp, N-terminal domain"/>
    <property type="match status" value="1"/>
</dbReference>
<keyword evidence="1 5" id="KW-0677">Repeat</keyword>
<gene>
    <name evidence="10" type="ORF">GKO46_11165</name>
    <name evidence="11" type="ORF">GKO48_10375</name>
</gene>
<dbReference type="CDD" id="cd19499">
    <property type="entry name" value="RecA-like_ClpB_Hsp104-like"/>
    <property type="match status" value="1"/>
</dbReference>
<dbReference type="SMART" id="SM01086">
    <property type="entry name" value="ClpB_D2-small"/>
    <property type="match status" value="1"/>
</dbReference>
<dbReference type="SUPFAM" id="SSF81923">
    <property type="entry name" value="Double Clp-N motif"/>
    <property type="match status" value="1"/>
</dbReference>
<name>A0AAJ6CUP8_9CHLR</name>
<evidence type="ECO:0000313" key="10">
    <source>
        <dbReference type="EMBL" id="MDG0867626.1"/>
    </source>
</evidence>
<dbReference type="PRINTS" id="PR00300">
    <property type="entry name" value="CLPPROTEASEA"/>
</dbReference>
<dbReference type="InterPro" id="IPR036628">
    <property type="entry name" value="Clp_N_dom_sf"/>
</dbReference>
<keyword evidence="4 6" id="KW-0143">Chaperone</keyword>
<evidence type="ECO:0000256" key="2">
    <source>
        <dbReference type="ARBA" id="ARBA00022741"/>
    </source>
</evidence>
<evidence type="ECO:0000313" key="13">
    <source>
        <dbReference type="Proteomes" id="UP001321249"/>
    </source>
</evidence>
<feature type="compositionally biased region" description="Basic and acidic residues" evidence="8">
    <location>
        <begin position="826"/>
        <end position="838"/>
    </location>
</feature>
<dbReference type="AlphaFoldDB" id="A0AAJ6CUP8"/>
<feature type="compositionally biased region" description="Polar residues" evidence="8">
    <location>
        <begin position="803"/>
        <end position="816"/>
    </location>
</feature>
<sequence>MKQDDFTEQAQQALSASQQLVVQMRHSQWDAEHLLAGLLQIDNSLSAKILEALGVDAGDLLQELIAKLEESPKIGGASGQPQIYPTPRVQKAIEVAKEEADRLKDELIGADHLLVALAKESAGDIADIFTARNITEERVYQALLEVRGSARVTDPRAESKYQALSKYSVDLTDLARDGQLDPVVGRDLEIRRVMQTLTRRTKNNPVLIGDAGVGKTAVAEGLAQRIVAGDVPESLQGRRVIALEMGSLVAGAKFRGEFEERLKAVMDEIRQASGEIVLFIDEIHTVVGAGAGDGALDASNMMKPALARGELQTIGATTPNEYRRYIEADPALERRFSPVWVEEPDTETAIEMLETLRPRYEQHHGFTIEQSALEAAVQLSARYISDRLLPDKAVDLIDEAAAKNRIENELLPSNLKDMQGALQKLDEEEESASARGDYEKAANAKAEKLRMLEDFEDAKRDWDKTHEVSEVVTDEDIAALIAERTGIPVTRLVEGEGNRLLKLEERLHTRVIGQDQAVEVLADAVRRARAGLKDPKRPIGSFIFLGPTGVGKTELARALAEFMFDDEDNMVRVDMSEFQERHTVSKLIGAPPGYVGYDEAGHLTEAVRRRPFSVVLFDEIEKAHPDVFNTLLQVLDDGRLTDSHGRTVDFRNTIIIMTSNLGSDDIAQQAFGFQKQSREESESARVRTNVEDALKQQFKPEFLNRLDEFIVFDSLTQQDIELIVDKFMSEVAERVADLKVSLSLTESAREWLAKTGFDRMYGARPLKRAIQRHVESPLSKRLLAGEFPEGSAIVIDESDGDVTFTSNGKASANPVESSDAEGIDSASEKESDKETVTS</sequence>
<feature type="coiled-coil region" evidence="7">
    <location>
        <begin position="86"/>
        <end position="113"/>
    </location>
</feature>
<feature type="coiled-coil region" evidence="7">
    <location>
        <begin position="415"/>
        <end position="461"/>
    </location>
</feature>
<dbReference type="Pfam" id="PF10431">
    <property type="entry name" value="ClpB_D2-small"/>
    <property type="match status" value="1"/>
</dbReference>
<evidence type="ECO:0000256" key="6">
    <source>
        <dbReference type="RuleBase" id="RU004432"/>
    </source>
</evidence>
<dbReference type="Pfam" id="PF17871">
    <property type="entry name" value="AAA_lid_9"/>
    <property type="match status" value="1"/>
</dbReference>
<dbReference type="InterPro" id="IPR003959">
    <property type="entry name" value="ATPase_AAA_core"/>
</dbReference>
<evidence type="ECO:0000256" key="4">
    <source>
        <dbReference type="ARBA" id="ARBA00023186"/>
    </source>
</evidence>
<dbReference type="SUPFAM" id="SSF52540">
    <property type="entry name" value="P-loop containing nucleoside triphosphate hydrolases"/>
    <property type="match status" value="2"/>
</dbReference>
<keyword evidence="3 6" id="KW-0067">ATP-binding</keyword>
<dbReference type="Gene3D" id="4.10.860.10">
    <property type="entry name" value="UVR domain"/>
    <property type="match status" value="1"/>
</dbReference>
<feature type="domain" description="Clp R" evidence="9">
    <location>
        <begin position="3"/>
        <end position="149"/>
    </location>
</feature>
<dbReference type="PANTHER" id="PTHR11638">
    <property type="entry name" value="ATP-DEPENDENT CLP PROTEASE"/>
    <property type="match status" value="1"/>
</dbReference>
<dbReference type="Gene3D" id="1.10.8.60">
    <property type="match status" value="2"/>
</dbReference>
<keyword evidence="12" id="KW-1185">Reference proteome</keyword>
<dbReference type="InterPro" id="IPR050130">
    <property type="entry name" value="ClpA_ClpB"/>
</dbReference>
<dbReference type="EMBL" id="CP046147">
    <property type="protein sequence ID" value="WFG40792.1"/>
    <property type="molecule type" value="Genomic_DNA"/>
</dbReference>
<evidence type="ECO:0000256" key="7">
    <source>
        <dbReference type="SAM" id="Coils"/>
    </source>
</evidence>
<protein>
    <submittedName>
        <fullName evidence="11">AAA domain-containing protein</fullName>
    </submittedName>
</protein>
<dbReference type="EMBL" id="WMBE01000003">
    <property type="protein sequence ID" value="MDG0867626.1"/>
    <property type="molecule type" value="Genomic_DNA"/>
</dbReference>
<dbReference type="PROSITE" id="PS00870">
    <property type="entry name" value="CLPAB_1"/>
    <property type="match status" value="1"/>
</dbReference>
<dbReference type="InterPro" id="IPR018368">
    <property type="entry name" value="ClpA/B_CS1"/>
</dbReference>
<dbReference type="GO" id="GO:0016887">
    <property type="term" value="F:ATP hydrolysis activity"/>
    <property type="evidence" value="ECO:0007669"/>
    <property type="project" value="InterPro"/>
</dbReference>
<dbReference type="Pfam" id="PF07724">
    <property type="entry name" value="AAA_2"/>
    <property type="match status" value="1"/>
</dbReference>
<dbReference type="FunFam" id="3.40.50.300:FF:000025">
    <property type="entry name" value="ATP-dependent Clp protease subunit"/>
    <property type="match status" value="1"/>
</dbReference>
<dbReference type="RefSeq" id="WP_342826164.1">
    <property type="nucleotide sequence ID" value="NZ_CP046146.1"/>
</dbReference>
<dbReference type="InterPro" id="IPR004176">
    <property type="entry name" value="Clp_R_N"/>
</dbReference>
<dbReference type="Gene3D" id="3.40.50.300">
    <property type="entry name" value="P-loop containing nucleotide triphosphate hydrolases"/>
    <property type="match status" value="2"/>
</dbReference>
<feature type="region of interest" description="Disordered" evidence="8">
    <location>
        <begin position="798"/>
        <end position="838"/>
    </location>
</feature>
<proteinExistence type="inferred from homology"/>
<evidence type="ECO:0000313" key="11">
    <source>
        <dbReference type="EMBL" id="WFG40792.1"/>
    </source>
</evidence>
<dbReference type="InterPro" id="IPR003593">
    <property type="entry name" value="AAA+_ATPase"/>
</dbReference>
<evidence type="ECO:0000256" key="5">
    <source>
        <dbReference type="PROSITE-ProRule" id="PRU01251"/>
    </source>
</evidence>
<reference evidence="12" key="3">
    <citation type="submission" date="2023-06" db="EMBL/GenBank/DDBJ databases">
        <title>Pangenomics reveal diversification of enzyme families and niche specialization in globally abundant SAR202 bacteria.</title>
        <authorList>
            <person name="Saw J.H.W."/>
        </authorList>
    </citation>
    <scope>NUCLEOTIDE SEQUENCE [LARGE SCALE GENOMIC DNA]</scope>
    <source>
        <strain evidence="12">JH1073</strain>
    </source>
</reference>
<dbReference type="FunFam" id="3.40.50.300:FF:000010">
    <property type="entry name" value="Chaperone clpB 1, putative"/>
    <property type="match status" value="1"/>
</dbReference>